<feature type="compositionally biased region" description="Low complexity" evidence="1">
    <location>
        <begin position="329"/>
        <end position="339"/>
    </location>
</feature>
<evidence type="ECO:0000313" key="3">
    <source>
        <dbReference type="Proteomes" id="UP000326553"/>
    </source>
</evidence>
<feature type="compositionally biased region" description="Pro residues" evidence="1">
    <location>
        <begin position="340"/>
        <end position="350"/>
    </location>
</feature>
<feature type="compositionally biased region" description="Gly residues" evidence="1">
    <location>
        <begin position="1"/>
        <end position="31"/>
    </location>
</feature>
<proteinExistence type="predicted"/>
<dbReference type="Proteomes" id="UP000326553">
    <property type="component" value="Chromosome"/>
</dbReference>
<dbReference type="KEGG" id="salw:CP975_31430"/>
<accession>A0A5J6HSQ5</accession>
<feature type="region of interest" description="Disordered" evidence="1">
    <location>
        <begin position="1"/>
        <end position="106"/>
    </location>
</feature>
<protein>
    <submittedName>
        <fullName evidence="2">Uncharacterized protein</fullName>
    </submittedName>
</protein>
<organism evidence="2 3">
    <name type="scientific">Streptomyces alboniger</name>
    <dbReference type="NCBI Taxonomy" id="132473"/>
    <lineage>
        <taxon>Bacteria</taxon>
        <taxon>Bacillati</taxon>
        <taxon>Actinomycetota</taxon>
        <taxon>Actinomycetes</taxon>
        <taxon>Kitasatosporales</taxon>
        <taxon>Streptomycetaceae</taxon>
        <taxon>Streptomyces</taxon>
        <taxon>Streptomyces aurantiacus group</taxon>
    </lineage>
</organism>
<feature type="compositionally biased region" description="Gly residues" evidence="1">
    <location>
        <begin position="58"/>
        <end position="81"/>
    </location>
</feature>
<reference evidence="2 3" key="1">
    <citation type="submission" date="2017-09" db="EMBL/GenBank/DDBJ databases">
        <authorList>
            <person name="Lee N."/>
            <person name="Cho B.-K."/>
        </authorList>
    </citation>
    <scope>NUCLEOTIDE SEQUENCE [LARGE SCALE GENOMIC DNA]</scope>
    <source>
        <strain evidence="2 3">ATCC 12461</strain>
    </source>
</reference>
<evidence type="ECO:0000313" key="2">
    <source>
        <dbReference type="EMBL" id="QEV21453.1"/>
    </source>
</evidence>
<feature type="region of interest" description="Disordered" evidence="1">
    <location>
        <begin position="316"/>
        <end position="350"/>
    </location>
</feature>
<keyword evidence="3" id="KW-1185">Reference proteome</keyword>
<sequence length="350" mass="35359">MSGGSGADGGATGATGGSGAGGGSGSGGSGTTGEAWQTGGSDGEGDGGKHGKSNGSGSRNGKGDSAGTGSGKGDGKGGGNPPGWLPWGPKSPNTDITPEPDSVYDDLQRGECRKPYEIATDPAQQTGNRASPEAWRVIEGLAGICKAARGERDGLSIATKAEARLRASGYRPSGVSELCKDEDAFGVLRRFVAYYRQHPGERVVLRPAPSATRACENRLSVSEDSVGPGGTIHLSGTWPDWPSSVELRADELAKPIVLKPFGDADDGAKCCKDALLIVDLPGADGFEGRRPTSVDVTLVTRDGTRLVKNAAVVIDWSGVGSPPNPSGPSPSVSARMSSPGSPPAPPDATP</sequence>
<dbReference type="AlphaFoldDB" id="A0A5J6HSQ5"/>
<dbReference type="EMBL" id="CP023695">
    <property type="protein sequence ID" value="QEV21453.1"/>
    <property type="molecule type" value="Genomic_DNA"/>
</dbReference>
<gene>
    <name evidence="2" type="ORF">CP975_31430</name>
</gene>
<evidence type="ECO:0000256" key="1">
    <source>
        <dbReference type="SAM" id="MobiDB-lite"/>
    </source>
</evidence>
<name>A0A5J6HSQ5_STRAD</name>